<protein>
    <submittedName>
        <fullName evidence="1">Uncharacterized protein</fullName>
    </submittedName>
</protein>
<proteinExistence type="predicted"/>
<name>A0A7S0C9C8_9STRA</name>
<gene>
    <name evidence="1" type="ORF">PINE0816_LOCUS13023</name>
</gene>
<dbReference type="AlphaFoldDB" id="A0A7S0C9C8"/>
<reference evidence="1" key="1">
    <citation type="submission" date="2021-01" db="EMBL/GenBank/DDBJ databases">
        <authorList>
            <person name="Corre E."/>
            <person name="Pelletier E."/>
            <person name="Niang G."/>
            <person name="Scheremetjew M."/>
            <person name="Finn R."/>
            <person name="Kale V."/>
            <person name="Holt S."/>
            <person name="Cochrane G."/>
            <person name="Meng A."/>
            <person name="Brown T."/>
            <person name="Cohen L."/>
        </authorList>
    </citation>
    <scope>NUCLEOTIDE SEQUENCE</scope>
    <source>
        <strain evidence="1">CCAP1064/1</strain>
    </source>
</reference>
<evidence type="ECO:0000313" key="1">
    <source>
        <dbReference type="EMBL" id="CAD8416888.1"/>
    </source>
</evidence>
<dbReference type="PANTHER" id="PTHR46361:SF3">
    <property type="entry name" value="ELECTRON CARRIER_ PROTEIN DISULFIDE OXIDOREDUCTASE"/>
    <property type="match status" value="1"/>
</dbReference>
<accession>A0A7S0C9C8</accession>
<dbReference type="EMBL" id="HBEL01028165">
    <property type="protein sequence ID" value="CAD8416888.1"/>
    <property type="molecule type" value="Transcribed_RNA"/>
</dbReference>
<sequence>MKELSEVAQAFCECDSNVTINAEEHELILSMIFHWYRSDFSSSVAKLPYKIVEYLTGDRKIKLQQMINSGKSITVSFHSYDWSANARNNKEYMGGRKLAAEQWSIEALLRFKICTEIVV</sequence>
<organism evidence="1">
    <name type="scientific">Proboscia inermis</name>
    <dbReference type="NCBI Taxonomy" id="420281"/>
    <lineage>
        <taxon>Eukaryota</taxon>
        <taxon>Sar</taxon>
        <taxon>Stramenopiles</taxon>
        <taxon>Ochrophyta</taxon>
        <taxon>Bacillariophyta</taxon>
        <taxon>Coscinodiscophyceae</taxon>
        <taxon>Rhizosoleniophycidae</taxon>
        <taxon>Rhizosoleniales</taxon>
        <taxon>Rhizosoleniaceae</taxon>
        <taxon>Proboscia</taxon>
    </lineage>
</organism>
<dbReference type="PANTHER" id="PTHR46361">
    <property type="entry name" value="ELECTRON CARRIER/ PROTEIN DISULFIDE OXIDOREDUCTASE"/>
    <property type="match status" value="1"/>
</dbReference>